<feature type="chain" id="PRO_5015584689" evidence="1">
    <location>
        <begin position="27"/>
        <end position="197"/>
    </location>
</feature>
<reference evidence="3 4" key="1">
    <citation type="submission" date="2018-02" db="EMBL/GenBank/DDBJ databases">
        <title>Genomic Encyclopedia of Archaeal and Bacterial Type Strains, Phase II (KMG-II): from individual species to whole genera.</title>
        <authorList>
            <person name="Goeker M."/>
        </authorList>
    </citation>
    <scope>NUCLEOTIDE SEQUENCE [LARGE SCALE GENOMIC DNA]</scope>
    <source>
        <strain evidence="3 4">DSM 22857</strain>
    </source>
</reference>
<dbReference type="InterPro" id="IPR012347">
    <property type="entry name" value="Ferritin-like"/>
</dbReference>
<keyword evidence="1" id="KW-0732">Signal</keyword>
<dbReference type="RefSeq" id="WP_104432715.1">
    <property type="nucleotide sequence ID" value="NZ_PTJD01000006.1"/>
</dbReference>
<evidence type="ECO:0000313" key="4">
    <source>
        <dbReference type="Proteomes" id="UP000239485"/>
    </source>
</evidence>
<keyword evidence="4" id="KW-1185">Reference proteome</keyword>
<dbReference type="EMBL" id="PTJD01000006">
    <property type="protein sequence ID" value="PPK95346.1"/>
    <property type="molecule type" value="Genomic_DNA"/>
</dbReference>
<dbReference type="Proteomes" id="UP000239485">
    <property type="component" value="Unassembled WGS sequence"/>
</dbReference>
<organism evidence="3 4">
    <name type="scientific">Kineococcus xinjiangensis</name>
    <dbReference type="NCBI Taxonomy" id="512762"/>
    <lineage>
        <taxon>Bacteria</taxon>
        <taxon>Bacillati</taxon>
        <taxon>Actinomycetota</taxon>
        <taxon>Actinomycetes</taxon>
        <taxon>Kineosporiales</taxon>
        <taxon>Kineosporiaceae</taxon>
        <taxon>Kineococcus</taxon>
    </lineage>
</organism>
<gene>
    <name evidence="3" type="ORF">CLV92_106167</name>
</gene>
<proteinExistence type="predicted"/>
<dbReference type="AlphaFoldDB" id="A0A2S6IMG5"/>
<accession>A0A2S6IMG5</accession>
<dbReference type="PROSITE" id="PS51257">
    <property type="entry name" value="PROKAR_LIPOPROTEIN"/>
    <property type="match status" value="1"/>
</dbReference>
<comment type="caution">
    <text evidence="3">The sequence shown here is derived from an EMBL/GenBank/DDBJ whole genome shotgun (WGS) entry which is preliminary data.</text>
</comment>
<evidence type="ECO:0000259" key="2">
    <source>
        <dbReference type="Pfam" id="PF03713"/>
    </source>
</evidence>
<dbReference type="Pfam" id="PF03713">
    <property type="entry name" value="DUF305"/>
    <property type="match status" value="1"/>
</dbReference>
<feature type="domain" description="DUF305" evidence="2">
    <location>
        <begin position="57"/>
        <end position="192"/>
    </location>
</feature>
<dbReference type="PANTHER" id="PTHR36933">
    <property type="entry name" value="SLL0788 PROTEIN"/>
    <property type="match status" value="1"/>
</dbReference>
<dbReference type="InterPro" id="IPR005183">
    <property type="entry name" value="DUF305_CopM-like"/>
</dbReference>
<dbReference type="PANTHER" id="PTHR36933:SF1">
    <property type="entry name" value="SLL0788 PROTEIN"/>
    <property type="match status" value="1"/>
</dbReference>
<dbReference type="OrthoDB" id="26872at2"/>
<sequence>MTITPRLLGAGAALLAGALLTGCGTASPELPPLPAPAPAAPVAAAPSGPVAAVSPADTEFVQQVLARHQRAVDLAGLAVARASDPQTRALAEDLVRVHGWEMTEAATWLQTQNALAAAPVDEDPAAGTAVGALLEVEGEAFDRLFLDLVAEHHRATIELAQAQQKHGRDADARNLAWLVDEGRTGELQRITALQQAS</sequence>
<protein>
    <submittedName>
        <fullName evidence="3">Uncharacterized protein (DUF305 family)</fullName>
    </submittedName>
</protein>
<name>A0A2S6IMG5_9ACTN</name>
<dbReference type="Gene3D" id="1.20.1260.10">
    <property type="match status" value="1"/>
</dbReference>
<evidence type="ECO:0000313" key="3">
    <source>
        <dbReference type="EMBL" id="PPK95346.1"/>
    </source>
</evidence>
<evidence type="ECO:0000256" key="1">
    <source>
        <dbReference type="SAM" id="SignalP"/>
    </source>
</evidence>
<feature type="signal peptide" evidence="1">
    <location>
        <begin position="1"/>
        <end position="26"/>
    </location>
</feature>